<sequence length="250" mass="27030">MSAKQALACRVENLSVAYKDTAVLQRATFDVPAGVVMGVVGPNGAGKSTLLKAMLGLQPPLTGRTEFFGHKLARVRSRVGYMPQSSGVDWDFPASVFDVVQMGTYAQLGWLRRPGAQQKKSTMDALAMVGMSDFAGRQFGQLSGGQRQRVFLARALVSSPDLYILDEPFQGIDAKSQAAIARVFADLRSQGETIVFVHHDLGSVREYCDQVTLLNRKVVASGPVESTYTTDAIGETFEMSLDERALFGAA</sequence>
<dbReference type="Proteomes" id="UP000186104">
    <property type="component" value="Chromosome"/>
</dbReference>
<feature type="domain" description="ABC transporter" evidence="5">
    <location>
        <begin position="9"/>
        <end position="241"/>
    </location>
</feature>
<dbReference type="GO" id="GO:0005524">
    <property type="term" value="F:ATP binding"/>
    <property type="evidence" value="ECO:0007669"/>
    <property type="project" value="UniProtKB-KW"/>
</dbReference>
<gene>
    <name evidence="6" type="ORF">BJL86_1520</name>
</gene>
<dbReference type="PROSITE" id="PS50893">
    <property type="entry name" value="ABC_TRANSPORTER_2"/>
    <property type="match status" value="1"/>
</dbReference>
<evidence type="ECO:0000313" key="6">
    <source>
        <dbReference type="EMBL" id="ANI92297.1"/>
    </source>
</evidence>
<dbReference type="KEGG" id="dtm:BJL86_1520"/>
<dbReference type="SMART" id="SM00382">
    <property type="entry name" value="AAA"/>
    <property type="match status" value="1"/>
</dbReference>
<dbReference type="Gene3D" id="3.40.50.300">
    <property type="entry name" value="P-loop containing nucleotide triphosphate hydrolases"/>
    <property type="match status" value="1"/>
</dbReference>
<dbReference type="InterPro" id="IPR027417">
    <property type="entry name" value="P-loop_NTPase"/>
</dbReference>
<dbReference type="SUPFAM" id="SSF52540">
    <property type="entry name" value="P-loop containing nucleoside triphosphate hydrolases"/>
    <property type="match status" value="1"/>
</dbReference>
<evidence type="ECO:0000256" key="1">
    <source>
        <dbReference type="ARBA" id="ARBA00005417"/>
    </source>
</evidence>
<dbReference type="PROSITE" id="PS00211">
    <property type="entry name" value="ABC_TRANSPORTER_1"/>
    <property type="match status" value="1"/>
</dbReference>
<dbReference type="OrthoDB" id="5296765at2"/>
<evidence type="ECO:0000313" key="7">
    <source>
        <dbReference type="Proteomes" id="UP000186104"/>
    </source>
</evidence>
<dbReference type="AlphaFoldDB" id="A0A173LLX4"/>
<dbReference type="InterPro" id="IPR050153">
    <property type="entry name" value="Metal_Ion_Import_ABC"/>
</dbReference>
<accession>A0A173LLX4</accession>
<dbReference type="InterPro" id="IPR003593">
    <property type="entry name" value="AAA+_ATPase"/>
</dbReference>
<dbReference type="CDD" id="cd03235">
    <property type="entry name" value="ABC_Metallic_Cations"/>
    <property type="match status" value="1"/>
</dbReference>
<dbReference type="RefSeq" id="WP_067471669.1">
    <property type="nucleotide sequence ID" value="NZ_CP015961.1"/>
</dbReference>
<dbReference type="GO" id="GO:0016887">
    <property type="term" value="F:ATP hydrolysis activity"/>
    <property type="evidence" value="ECO:0007669"/>
    <property type="project" value="InterPro"/>
</dbReference>
<keyword evidence="2" id="KW-0813">Transport</keyword>
<dbReference type="Pfam" id="PF00005">
    <property type="entry name" value="ABC_tran"/>
    <property type="match status" value="1"/>
</dbReference>
<evidence type="ECO:0000256" key="4">
    <source>
        <dbReference type="ARBA" id="ARBA00022840"/>
    </source>
</evidence>
<dbReference type="PANTHER" id="PTHR42734">
    <property type="entry name" value="METAL TRANSPORT SYSTEM ATP-BINDING PROTEIN TM_0124-RELATED"/>
    <property type="match status" value="1"/>
</dbReference>
<dbReference type="InterPro" id="IPR003439">
    <property type="entry name" value="ABC_transporter-like_ATP-bd"/>
</dbReference>
<keyword evidence="4 6" id="KW-0067">ATP-binding</keyword>
<evidence type="ECO:0000256" key="3">
    <source>
        <dbReference type="ARBA" id="ARBA00022741"/>
    </source>
</evidence>
<dbReference type="FunFam" id="3.40.50.300:FF:000134">
    <property type="entry name" value="Iron-enterobactin ABC transporter ATP-binding protein"/>
    <property type="match status" value="1"/>
</dbReference>
<reference evidence="6 7" key="1">
    <citation type="submission" date="2016-06" db="EMBL/GenBank/DDBJ databases">
        <title>Complete genome sequence of a saline-alkali tolerant type strain Dietzia timorensis ID05-A0528T.</title>
        <authorList>
            <person name="Wu X."/>
        </authorList>
    </citation>
    <scope>NUCLEOTIDE SEQUENCE [LARGE SCALE GENOMIC DNA]</scope>
    <source>
        <strain evidence="6 7">ID05-A0528</strain>
    </source>
</reference>
<dbReference type="PANTHER" id="PTHR42734:SF5">
    <property type="entry name" value="IRON TRANSPORT SYSTEM ATP-BINDING PROTEIN HI_0361-RELATED"/>
    <property type="match status" value="1"/>
</dbReference>
<dbReference type="InterPro" id="IPR017871">
    <property type="entry name" value="ABC_transporter-like_CS"/>
</dbReference>
<keyword evidence="3" id="KW-0547">Nucleotide-binding</keyword>
<evidence type="ECO:0000256" key="2">
    <source>
        <dbReference type="ARBA" id="ARBA00022448"/>
    </source>
</evidence>
<dbReference type="EMBL" id="CP015961">
    <property type="protein sequence ID" value="ANI92297.1"/>
    <property type="molecule type" value="Genomic_DNA"/>
</dbReference>
<organism evidence="6 7">
    <name type="scientific">Dietzia timorensis</name>
    <dbReference type="NCBI Taxonomy" id="499555"/>
    <lineage>
        <taxon>Bacteria</taxon>
        <taxon>Bacillati</taxon>
        <taxon>Actinomycetota</taxon>
        <taxon>Actinomycetes</taxon>
        <taxon>Mycobacteriales</taxon>
        <taxon>Dietziaceae</taxon>
        <taxon>Dietzia</taxon>
    </lineage>
</organism>
<proteinExistence type="inferred from homology"/>
<name>A0A173LLX4_9ACTN</name>
<dbReference type="STRING" id="499555.BJL86_1520"/>
<evidence type="ECO:0000259" key="5">
    <source>
        <dbReference type="PROSITE" id="PS50893"/>
    </source>
</evidence>
<comment type="similarity">
    <text evidence="1">Belongs to the ABC transporter superfamily.</text>
</comment>
<keyword evidence="7" id="KW-1185">Reference proteome</keyword>
<protein>
    <submittedName>
        <fullName evidence="6">Zinc transport system ATP-binding protein TroB</fullName>
    </submittedName>
</protein>